<dbReference type="PROSITE" id="PS00463">
    <property type="entry name" value="ZN2_CY6_FUNGAL_1"/>
    <property type="match status" value="1"/>
</dbReference>
<dbReference type="EMBL" id="KB822697">
    <property type="protein sequence ID" value="ETI29448.1"/>
    <property type="molecule type" value="Genomic_DNA"/>
</dbReference>
<evidence type="ECO:0000256" key="3">
    <source>
        <dbReference type="ARBA" id="ARBA00023163"/>
    </source>
</evidence>
<accession>V9DT02</accession>
<sequence length="440" mass="49438">MTVKAISGPTEPVAGTSTIRKRKAHKKSRLGCRNCKLRRIKCNEARPNCEQCLGFGVLCNFDPSIPDLQPCSATSNVVQIETVIEKSPLVTTRPVLDIVSAALQEEGLGPGWKSGVMRFDNDDLARLDKFQSRTVLTIGIKRVARLLQKEVIPLACTHRFLMHLVQVVTACHDRYLCGLATARPSRAETYHMSQALATFQTILSRPIHHDDRDALMLASSLLAVASFFNLEASTIEEVWPLADSDMSWLNLSDGKRTVWRLAKPLRPGSLWQQVAHIYDRDPVLAAKLPEHAPSIFDHLFSNHSSSLSAAANPYYRTSRALVALLDLECNDSTWLQFLEFLCHTDPPYKLLLQQRDPWALLILCYWYMKVCRGAWWISSRCILQGQAICLYLERYHSTDATIRAGLRRPRMEFEAAQADGWGGISSGISRPHSAGVQQWT</sequence>
<keyword evidence="1" id="KW-0805">Transcription regulation</keyword>
<feature type="region of interest" description="Disordered" evidence="5">
    <location>
        <begin position="1"/>
        <end position="20"/>
    </location>
</feature>
<organism evidence="7 8">
    <name type="scientific">Cladophialophora carrionii CBS 160.54</name>
    <dbReference type="NCBI Taxonomy" id="1279043"/>
    <lineage>
        <taxon>Eukaryota</taxon>
        <taxon>Fungi</taxon>
        <taxon>Dikarya</taxon>
        <taxon>Ascomycota</taxon>
        <taxon>Pezizomycotina</taxon>
        <taxon>Eurotiomycetes</taxon>
        <taxon>Chaetothyriomycetidae</taxon>
        <taxon>Chaetothyriales</taxon>
        <taxon>Herpotrichiellaceae</taxon>
        <taxon>Cladophialophora</taxon>
    </lineage>
</organism>
<keyword evidence="4" id="KW-0539">Nucleus</keyword>
<evidence type="ECO:0000256" key="1">
    <source>
        <dbReference type="ARBA" id="ARBA00023015"/>
    </source>
</evidence>
<dbReference type="RefSeq" id="XP_008723522.1">
    <property type="nucleotide sequence ID" value="XM_008725300.1"/>
</dbReference>
<evidence type="ECO:0000256" key="2">
    <source>
        <dbReference type="ARBA" id="ARBA00023125"/>
    </source>
</evidence>
<dbReference type="SUPFAM" id="SSF57701">
    <property type="entry name" value="Zn2/Cys6 DNA-binding domain"/>
    <property type="match status" value="1"/>
</dbReference>
<dbReference type="InterPro" id="IPR036864">
    <property type="entry name" value="Zn2-C6_fun-type_DNA-bd_sf"/>
</dbReference>
<dbReference type="PANTHER" id="PTHR47657:SF11">
    <property type="entry name" value="FINGER DOMAIN PROTEIN, PUTATIVE (AFU_ORTHOLOGUE AFUA_1G01650)-RELATED"/>
    <property type="match status" value="1"/>
</dbReference>
<dbReference type="Pfam" id="PF00172">
    <property type="entry name" value="Zn_clus"/>
    <property type="match status" value="1"/>
</dbReference>
<dbReference type="Proteomes" id="UP000030678">
    <property type="component" value="Unassembled WGS sequence"/>
</dbReference>
<evidence type="ECO:0000256" key="5">
    <source>
        <dbReference type="SAM" id="MobiDB-lite"/>
    </source>
</evidence>
<dbReference type="PANTHER" id="PTHR47657">
    <property type="entry name" value="STEROL REGULATORY ELEMENT-BINDING PROTEIN ECM22"/>
    <property type="match status" value="1"/>
</dbReference>
<dbReference type="AlphaFoldDB" id="V9DT02"/>
<dbReference type="GeneID" id="19980394"/>
<evidence type="ECO:0000313" key="8">
    <source>
        <dbReference type="Proteomes" id="UP000030678"/>
    </source>
</evidence>
<reference evidence="7 8" key="1">
    <citation type="submission" date="2013-03" db="EMBL/GenBank/DDBJ databases">
        <title>The Genome Sequence of Cladophialophora carrionii CBS 160.54.</title>
        <authorList>
            <consortium name="The Broad Institute Genomics Platform"/>
            <person name="Cuomo C."/>
            <person name="de Hoog S."/>
            <person name="Gorbushina A."/>
            <person name="Walker B."/>
            <person name="Young S.K."/>
            <person name="Zeng Q."/>
            <person name="Gargeya S."/>
            <person name="Fitzgerald M."/>
            <person name="Haas B."/>
            <person name="Abouelleil A."/>
            <person name="Allen A.W."/>
            <person name="Alvarado L."/>
            <person name="Arachchi H.M."/>
            <person name="Berlin A.M."/>
            <person name="Chapman S.B."/>
            <person name="Gainer-Dewar J."/>
            <person name="Goldberg J."/>
            <person name="Griggs A."/>
            <person name="Gujja S."/>
            <person name="Hansen M."/>
            <person name="Howarth C."/>
            <person name="Imamovic A."/>
            <person name="Ireland A."/>
            <person name="Larimer J."/>
            <person name="McCowan C."/>
            <person name="Murphy C."/>
            <person name="Pearson M."/>
            <person name="Poon T.W."/>
            <person name="Priest M."/>
            <person name="Roberts A."/>
            <person name="Saif S."/>
            <person name="Shea T."/>
            <person name="Sisk P."/>
            <person name="Sykes S."/>
            <person name="Wortman J."/>
            <person name="Nusbaum C."/>
            <person name="Birren B."/>
        </authorList>
    </citation>
    <scope>NUCLEOTIDE SEQUENCE [LARGE SCALE GENOMIC DNA]</scope>
    <source>
        <strain evidence="7 8">CBS 160.54</strain>
    </source>
</reference>
<proteinExistence type="predicted"/>
<dbReference type="OrthoDB" id="3031538at2759"/>
<dbReference type="GO" id="GO:0003677">
    <property type="term" value="F:DNA binding"/>
    <property type="evidence" value="ECO:0007669"/>
    <property type="project" value="UniProtKB-KW"/>
</dbReference>
<dbReference type="SMART" id="SM00066">
    <property type="entry name" value="GAL4"/>
    <property type="match status" value="1"/>
</dbReference>
<keyword evidence="2" id="KW-0238">DNA-binding</keyword>
<dbReference type="HOGENOM" id="CLU_024934_9_2_1"/>
<evidence type="ECO:0000256" key="4">
    <source>
        <dbReference type="ARBA" id="ARBA00023242"/>
    </source>
</evidence>
<name>V9DT02_9EURO</name>
<dbReference type="InterPro" id="IPR052400">
    <property type="entry name" value="Zn2-C6_fungal_TF"/>
</dbReference>
<gene>
    <name evidence="7" type="ORF">G647_01901</name>
</gene>
<dbReference type="GO" id="GO:0000981">
    <property type="term" value="F:DNA-binding transcription factor activity, RNA polymerase II-specific"/>
    <property type="evidence" value="ECO:0007669"/>
    <property type="project" value="InterPro"/>
</dbReference>
<dbReference type="VEuPathDB" id="FungiDB:G647_01901"/>
<keyword evidence="3" id="KW-0804">Transcription</keyword>
<dbReference type="PROSITE" id="PS50048">
    <property type="entry name" value="ZN2_CY6_FUNGAL_2"/>
    <property type="match status" value="1"/>
</dbReference>
<dbReference type="Gene3D" id="4.10.240.10">
    <property type="entry name" value="Zn(2)-C6 fungal-type DNA-binding domain"/>
    <property type="match status" value="1"/>
</dbReference>
<evidence type="ECO:0000259" key="6">
    <source>
        <dbReference type="PROSITE" id="PS50048"/>
    </source>
</evidence>
<protein>
    <recommendedName>
        <fullName evidence="6">Zn(2)-C6 fungal-type domain-containing protein</fullName>
    </recommendedName>
</protein>
<feature type="domain" description="Zn(2)-C6 fungal-type" evidence="6">
    <location>
        <begin position="31"/>
        <end position="61"/>
    </location>
</feature>
<dbReference type="InterPro" id="IPR001138">
    <property type="entry name" value="Zn2Cys6_DnaBD"/>
</dbReference>
<dbReference type="CDD" id="cd00067">
    <property type="entry name" value="GAL4"/>
    <property type="match status" value="1"/>
</dbReference>
<evidence type="ECO:0000313" key="7">
    <source>
        <dbReference type="EMBL" id="ETI29448.1"/>
    </source>
</evidence>
<dbReference type="GO" id="GO:0008270">
    <property type="term" value="F:zinc ion binding"/>
    <property type="evidence" value="ECO:0007669"/>
    <property type="project" value="InterPro"/>
</dbReference>